<name>A0A9D1S142_9MICC</name>
<dbReference type="PANTHER" id="PTHR35342">
    <property type="entry name" value="TRICARBOXYLIC TRANSPORT PROTEIN"/>
    <property type="match status" value="1"/>
</dbReference>
<protein>
    <submittedName>
        <fullName evidence="3">Tripartite tricarboxylate transporter permease</fullName>
    </submittedName>
</protein>
<dbReference type="Pfam" id="PF01970">
    <property type="entry name" value="TctA"/>
    <property type="match status" value="1"/>
</dbReference>
<dbReference type="Proteomes" id="UP000824151">
    <property type="component" value="Unassembled WGS sequence"/>
</dbReference>
<feature type="transmembrane region" description="Helical" evidence="1">
    <location>
        <begin position="353"/>
        <end position="372"/>
    </location>
</feature>
<comment type="caution">
    <text evidence="3">The sequence shown here is derived from an EMBL/GenBank/DDBJ whole genome shotgun (WGS) entry which is preliminary data.</text>
</comment>
<reference evidence="3" key="1">
    <citation type="journal article" date="2021" name="PeerJ">
        <title>Extensive microbial diversity within the chicken gut microbiome revealed by metagenomics and culture.</title>
        <authorList>
            <person name="Gilroy R."/>
            <person name="Ravi A."/>
            <person name="Getino M."/>
            <person name="Pursley I."/>
            <person name="Horton D.L."/>
            <person name="Alikhan N.F."/>
            <person name="Baker D."/>
            <person name="Gharbi K."/>
            <person name="Hall N."/>
            <person name="Watson M."/>
            <person name="Adriaenssens E.M."/>
            <person name="Foster-Nyarko E."/>
            <person name="Jarju S."/>
            <person name="Secka A."/>
            <person name="Antonio M."/>
            <person name="Oren A."/>
            <person name="Chaudhuri R.R."/>
            <person name="La Ragione R."/>
            <person name="Hildebrand F."/>
            <person name="Pallen M.J."/>
        </authorList>
    </citation>
    <scope>NUCLEOTIDE SEQUENCE</scope>
    <source>
        <strain evidence="3">ChiHejej3B27-3195</strain>
    </source>
</reference>
<feature type="domain" description="DUF112" evidence="2">
    <location>
        <begin position="20"/>
        <end position="438"/>
    </location>
</feature>
<evidence type="ECO:0000259" key="2">
    <source>
        <dbReference type="Pfam" id="PF01970"/>
    </source>
</evidence>
<gene>
    <name evidence="3" type="ORF">H9871_00710</name>
</gene>
<proteinExistence type="predicted"/>
<organism evidence="3 4">
    <name type="scientific">Candidatus Nesterenkonia stercoripullorum</name>
    <dbReference type="NCBI Taxonomy" id="2838701"/>
    <lineage>
        <taxon>Bacteria</taxon>
        <taxon>Bacillati</taxon>
        <taxon>Actinomycetota</taxon>
        <taxon>Actinomycetes</taxon>
        <taxon>Micrococcales</taxon>
        <taxon>Micrococcaceae</taxon>
        <taxon>Nesterenkonia</taxon>
    </lineage>
</organism>
<feature type="transmembrane region" description="Helical" evidence="1">
    <location>
        <begin position="147"/>
        <end position="180"/>
    </location>
</feature>
<dbReference type="EMBL" id="DXGD01000028">
    <property type="protein sequence ID" value="HIW98643.1"/>
    <property type="molecule type" value="Genomic_DNA"/>
</dbReference>
<evidence type="ECO:0000313" key="3">
    <source>
        <dbReference type="EMBL" id="HIW98643.1"/>
    </source>
</evidence>
<dbReference type="PANTHER" id="PTHR35342:SF5">
    <property type="entry name" value="TRICARBOXYLIC TRANSPORT PROTEIN"/>
    <property type="match status" value="1"/>
</dbReference>
<evidence type="ECO:0000256" key="1">
    <source>
        <dbReference type="SAM" id="Phobius"/>
    </source>
</evidence>
<dbReference type="InterPro" id="IPR002823">
    <property type="entry name" value="DUF112_TM"/>
</dbReference>
<feature type="transmembrane region" description="Helical" evidence="1">
    <location>
        <begin position="61"/>
        <end position="82"/>
    </location>
</feature>
<feature type="transmembrane region" description="Helical" evidence="1">
    <location>
        <begin position="384"/>
        <end position="404"/>
    </location>
</feature>
<reference evidence="3" key="2">
    <citation type="submission" date="2021-04" db="EMBL/GenBank/DDBJ databases">
        <authorList>
            <person name="Gilroy R."/>
        </authorList>
    </citation>
    <scope>NUCLEOTIDE SEQUENCE</scope>
    <source>
        <strain evidence="3">ChiHejej3B27-3195</strain>
    </source>
</reference>
<evidence type="ECO:0000313" key="4">
    <source>
        <dbReference type="Proteomes" id="UP000824151"/>
    </source>
</evidence>
<feature type="transmembrane region" description="Helical" evidence="1">
    <location>
        <begin position="20"/>
        <end position="49"/>
    </location>
</feature>
<feature type="transmembrane region" description="Helical" evidence="1">
    <location>
        <begin position="109"/>
        <end position="135"/>
    </location>
</feature>
<keyword evidence="1" id="KW-0472">Membrane</keyword>
<dbReference type="AlphaFoldDB" id="A0A9D1S142"/>
<feature type="transmembrane region" description="Helical" evidence="1">
    <location>
        <begin position="416"/>
        <end position="443"/>
    </location>
</feature>
<feature type="transmembrane region" description="Helical" evidence="1">
    <location>
        <begin position="464"/>
        <end position="487"/>
    </location>
</feature>
<feature type="transmembrane region" description="Helical" evidence="1">
    <location>
        <begin position="200"/>
        <end position="220"/>
    </location>
</feature>
<sequence>MESLNGLAEGLASLATLDNLLVILIATVIGLIGGIIPGVSGPMLVVVALPVTYAFDPTQAFIILTVLYATSVYGGMVTAILFRAPGTPESALTVLDGYPMAQQGQAARALGVGILSSGVGAIIATVGLIFLTPILASLAMSFSSAEFFAIALLGLAIVASLSSGQIGKGIFGVGLGILLGTVGNDPMTAQQRLTFDSTGLASGLEIVPVLIGLFAIPEVLRRGRLNSNRRFDANYGKVKVWTRENFKEVGPTTVRSGILGTVIGVLPGAGATTTAVLGYTQAVKFAKIKERFGKGDPRGIAGVESANNAGSTGSLVPLFALGIPGSATTAIMIGAFIMHGFQPGPNLMSSQSTFVYTVFAAILIANILAILLSKPFINGVVRIINIPYSLLGGIILTFCVIGSFSLRNSIFDVGVMLAFGVLGYFLSSVNFPVATIILGFVLGPIAESNFRRALMMAGGDYTVFFTRPITAVTLGLVVLIIAVPIVGTVMRRVRKTPVSEALKV</sequence>
<feature type="transmembrane region" description="Helical" evidence="1">
    <location>
        <begin position="318"/>
        <end position="341"/>
    </location>
</feature>
<keyword evidence="1" id="KW-1133">Transmembrane helix</keyword>
<keyword evidence="1" id="KW-0812">Transmembrane</keyword>
<accession>A0A9D1S142</accession>